<organism evidence="1 2">
    <name type="scientific">Lactobacillus pasteurii DSM 23907 = CRBIP 24.76</name>
    <dbReference type="NCBI Taxonomy" id="1423790"/>
    <lineage>
        <taxon>Bacteria</taxon>
        <taxon>Bacillati</taxon>
        <taxon>Bacillota</taxon>
        <taxon>Bacilli</taxon>
        <taxon>Lactobacillales</taxon>
        <taxon>Lactobacillaceae</taxon>
        <taxon>Lactobacillus</taxon>
    </lineage>
</organism>
<accession>I7LDD5</accession>
<dbReference type="Proteomes" id="UP000009311">
    <property type="component" value="Unassembled WGS sequence"/>
</dbReference>
<gene>
    <name evidence="1" type="ORF">BN53_01610</name>
</gene>
<sequence>MARFIMPLLYKPIRQNEKAEEAEATIYGVEYNIKTIKKDGDLFHSLVSYNGVRLVEALYDEEYESWHLKVAGGLHDAYNWYIPSPNAEGEEIPEYLNRRNMATHGVWLEHLMRILMDLFKEDHFEMVFGSELYNMVYGDE</sequence>
<dbReference type="AlphaFoldDB" id="I7LDD5"/>
<name>I7LDD5_9LACO</name>
<comment type="caution">
    <text evidence="1">The sequence shown here is derived from an EMBL/GenBank/DDBJ whole genome shotgun (WGS) entry which is preliminary data.</text>
</comment>
<evidence type="ECO:0000313" key="1">
    <source>
        <dbReference type="EMBL" id="CCI84803.1"/>
    </source>
</evidence>
<reference evidence="1 2" key="1">
    <citation type="submission" date="2012-06" db="EMBL/GenBank/DDBJ databases">
        <title>Draft Genome Sequence of Lactobacillus pasteurii CRBIP 24.76T.</title>
        <authorList>
            <person name="Cousin S."/>
            <person name="Bouchier C."/>
            <person name="Loux V."/>
            <person name="Ma L."/>
            <person name="Creno S."/>
            <person name="Bizet C."/>
            <person name="Clermont D."/>
        </authorList>
    </citation>
    <scope>NUCLEOTIDE SEQUENCE [LARGE SCALE GENOMIC DNA]</scope>
    <source>
        <strain evidence="2">CRBIP 24.76T</strain>
    </source>
</reference>
<proteinExistence type="predicted"/>
<keyword evidence="2" id="KW-1185">Reference proteome</keyword>
<dbReference type="PATRIC" id="fig|1423790.3.peg.1802"/>
<dbReference type="EMBL" id="CAKD01000012">
    <property type="protein sequence ID" value="CCI84803.1"/>
    <property type="molecule type" value="Genomic_DNA"/>
</dbReference>
<dbReference type="RefSeq" id="WP_009559359.1">
    <property type="nucleotide sequence ID" value="NZ_AYZN01000009.1"/>
</dbReference>
<evidence type="ECO:0000313" key="2">
    <source>
        <dbReference type="Proteomes" id="UP000009311"/>
    </source>
</evidence>
<protein>
    <submittedName>
        <fullName evidence="1">Uncharacterized protein</fullName>
    </submittedName>
</protein>